<gene>
    <name evidence="1" type="ORF">ACAOBT_LOCUS13016</name>
</gene>
<evidence type="ECO:0000313" key="2">
    <source>
        <dbReference type="Proteomes" id="UP001152888"/>
    </source>
</evidence>
<dbReference type="AlphaFoldDB" id="A0A9P0KNN5"/>
<keyword evidence="2" id="KW-1185">Reference proteome</keyword>
<evidence type="ECO:0000313" key="1">
    <source>
        <dbReference type="EMBL" id="CAH1978004.1"/>
    </source>
</evidence>
<name>A0A9P0KNN5_ACAOB</name>
<protein>
    <submittedName>
        <fullName evidence="1">Uncharacterized protein</fullName>
    </submittedName>
</protein>
<sequence length="87" mass="9810">MMVVLFGISQKGLPFHTLRRCPSKKDQPTDKALKRIGQAISNTIFVCSLVTVWEYLQQFFCDYKEVLVSVSQSKARLTPSEAARSDA</sequence>
<accession>A0A9P0KNN5</accession>
<comment type="caution">
    <text evidence="1">The sequence shown here is derived from an EMBL/GenBank/DDBJ whole genome shotgun (WGS) entry which is preliminary data.</text>
</comment>
<reference evidence="1" key="1">
    <citation type="submission" date="2022-03" db="EMBL/GenBank/DDBJ databases">
        <authorList>
            <person name="Sayadi A."/>
        </authorList>
    </citation>
    <scope>NUCLEOTIDE SEQUENCE</scope>
</reference>
<dbReference type="EMBL" id="CAKOFQ010006868">
    <property type="protein sequence ID" value="CAH1978004.1"/>
    <property type="molecule type" value="Genomic_DNA"/>
</dbReference>
<dbReference type="Proteomes" id="UP001152888">
    <property type="component" value="Unassembled WGS sequence"/>
</dbReference>
<proteinExistence type="predicted"/>
<organism evidence="1 2">
    <name type="scientific">Acanthoscelides obtectus</name>
    <name type="common">Bean weevil</name>
    <name type="synonym">Bruchus obtectus</name>
    <dbReference type="NCBI Taxonomy" id="200917"/>
    <lineage>
        <taxon>Eukaryota</taxon>
        <taxon>Metazoa</taxon>
        <taxon>Ecdysozoa</taxon>
        <taxon>Arthropoda</taxon>
        <taxon>Hexapoda</taxon>
        <taxon>Insecta</taxon>
        <taxon>Pterygota</taxon>
        <taxon>Neoptera</taxon>
        <taxon>Endopterygota</taxon>
        <taxon>Coleoptera</taxon>
        <taxon>Polyphaga</taxon>
        <taxon>Cucujiformia</taxon>
        <taxon>Chrysomeloidea</taxon>
        <taxon>Chrysomelidae</taxon>
        <taxon>Bruchinae</taxon>
        <taxon>Bruchini</taxon>
        <taxon>Acanthoscelides</taxon>
    </lineage>
</organism>